<dbReference type="InterPro" id="IPR050397">
    <property type="entry name" value="Env_Response_Regulators"/>
</dbReference>
<name>A0ABT2PXB8_9MOLU</name>
<evidence type="ECO:0000313" key="6">
    <source>
        <dbReference type="EMBL" id="MCU0105091.1"/>
    </source>
</evidence>
<dbReference type="InterPro" id="IPR036390">
    <property type="entry name" value="WH_DNA-bd_sf"/>
</dbReference>
<dbReference type="PANTHER" id="PTHR24567:SF28">
    <property type="entry name" value="LISTERIOLYSIN REGULATORY PROTEIN"/>
    <property type="match status" value="1"/>
</dbReference>
<dbReference type="CDD" id="cd00038">
    <property type="entry name" value="CAP_ED"/>
    <property type="match status" value="1"/>
</dbReference>
<dbReference type="SUPFAM" id="SSF46785">
    <property type="entry name" value="Winged helix' DNA-binding domain"/>
    <property type="match status" value="1"/>
</dbReference>
<dbReference type="InterPro" id="IPR012318">
    <property type="entry name" value="HTH_CRP"/>
</dbReference>
<comment type="caution">
    <text evidence="6">The sequence shown here is derived from an EMBL/GenBank/DDBJ whole genome shotgun (WGS) entry which is preliminary data.</text>
</comment>
<dbReference type="Proteomes" id="UP001209076">
    <property type="component" value="Unassembled WGS sequence"/>
</dbReference>
<evidence type="ECO:0000256" key="1">
    <source>
        <dbReference type="ARBA" id="ARBA00023015"/>
    </source>
</evidence>
<keyword evidence="1" id="KW-0805">Transcription regulation</keyword>
<feature type="domain" description="HTH crp-type" evidence="5">
    <location>
        <begin position="149"/>
        <end position="215"/>
    </location>
</feature>
<proteinExistence type="predicted"/>
<keyword evidence="7" id="KW-1185">Reference proteome</keyword>
<accession>A0ABT2PXB8</accession>
<gene>
    <name evidence="6" type="ORF">N7603_05415</name>
</gene>
<feature type="domain" description="Cyclic nucleotide-binding" evidence="4">
    <location>
        <begin position="15"/>
        <end position="135"/>
    </location>
</feature>
<keyword evidence="3" id="KW-0804">Transcription</keyword>
<evidence type="ECO:0000313" key="7">
    <source>
        <dbReference type="Proteomes" id="UP001209076"/>
    </source>
</evidence>
<dbReference type="EMBL" id="JAOEGN010000009">
    <property type="protein sequence ID" value="MCU0105091.1"/>
    <property type="molecule type" value="Genomic_DNA"/>
</dbReference>
<dbReference type="InterPro" id="IPR018490">
    <property type="entry name" value="cNMP-bd_dom_sf"/>
</dbReference>
<dbReference type="Gene3D" id="1.10.10.10">
    <property type="entry name" value="Winged helix-like DNA-binding domain superfamily/Winged helix DNA-binding domain"/>
    <property type="match status" value="1"/>
</dbReference>
<dbReference type="InterPro" id="IPR014710">
    <property type="entry name" value="RmlC-like_jellyroll"/>
</dbReference>
<protein>
    <submittedName>
        <fullName evidence="6">Crp/Fnr family transcriptional regulator</fullName>
    </submittedName>
</protein>
<sequence>MSKENASSCIETVPIFKNLTKDELNQVIEISNHKSLEKGKFIFTAGDTLDGLYVVHRGKIKITRYSEDGKEQIIRILSHGEFLGELALFSNETVNTYAEAIEPSIVCMVEHQGLKDLMSKSPLLSFKMMKELSKRLEKAEALIEHSNLYNALAKVTRLLLDLEKENIVLFQTTKVNLSSSIGITPETFSRKLAELSDLGYIDIINNKTIRILDKKGLIGLIQPNKL</sequence>
<dbReference type="Pfam" id="PF00027">
    <property type="entry name" value="cNMP_binding"/>
    <property type="match status" value="1"/>
</dbReference>
<reference evidence="7" key="1">
    <citation type="submission" date="2023-07" db="EMBL/GenBank/DDBJ databases">
        <title>Novel Mycoplasma species identified in domestic and wild animals.</title>
        <authorList>
            <person name="Volokhov D.V."/>
            <person name="Furtak V.A."/>
            <person name="Zagorodnyaya T.A."/>
        </authorList>
    </citation>
    <scope>NUCLEOTIDE SEQUENCE [LARGE SCALE GENOMIC DNA]</scope>
    <source>
        <strain evidence="7">92-19</strain>
    </source>
</reference>
<dbReference type="SMART" id="SM00419">
    <property type="entry name" value="HTH_CRP"/>
    <property type="match status" value="1"/>
</dbReference>
<evidence type="ECO:0000259" key="5">
    <source>
        <dbReference type="PROSITE" id="PS51063"/>
    </source>
</evidence>
<dbReference type="SUPFAM" id="SSF51206">
    <property type="entry name" value="cAMP-binding domain-like"/>
    <property type="match status" value="1"/>
</dbReference>
<dbReference type="PROSITE" id="PS51063">
    <property type="entry name" value="HTH_CRP_2"/>
    <property type="match status" value="1"/>
</dbReference>
<dbReference type="PROSITE" id="PS50042">
    <property type="entry name" value="CNMP_BINDING_3"/>
    <property type="match status" value="1"/>
</dbReference>
<keyword evidence="2" id="KW-0238">DNA-binding</keyword>
<dbReference type="InterPro" id="IPR000595">
    <property type="entry name" value="cNMP-bd_dom"/>
</dbReference>
<evidence type="ECO:0000256" key="2">
    <source>
        <dbReference type="ARBA" id="ARBA00023125"/>
    </source>
</evidence>
<dbReference type="SMART" id="SM00100">
    <property type="entry name" value="cNMP"/>
    <property type="match status" value="1"/>
</dbReference>
<organism evidence="6 7">
    <name type="scientific">Paracholeplasma vituli</name>
    <dbReference type="NCBI Taxonomy" id="69473"/>
    <lineage>
        <taxon>Bacteria</taxon>
        <taxon>Bacillati</taxon>
        <taxon>Mycoplasmatota</taxon>
        <taxon>Mollicutes</taxon>
        <taxon>Acholeplasmatales</taxon>
        <taxon>Acholeplasmataceae</taxon>
        <taxon>Paracholeplasma</taxon>
    </lineage>
</organism>
<dbReference type="PANTHER" id="PTHR24567">
    <property type="entry name" value="CRP FAMILY TRANSCRIPTIONAL REGULATORY PROTEIN"/>
    <property type="match status" value="1"/>
</dbReference>
<dbReference type="Gene3D" id="2.60.120.10">
    <property type="entry name" value="Jelly Rolls"/>
    <property type="match status" value="1"/>
</dbReference>
<dbReference type="Pfam" id="PF13545">
    <property type="entry name" value="HTH_Crp_2"/>
    <property type="match status" value="1"/>
</dbReference>
<evidence type="ECO:0000259" key="4">
    <source>
        <dbReference type="PROSITE" id="PS50042"/>
    </source>
</evidence>
<dbReference type="RefSeq" id="WP_262096355.1">
    <property type="nucleotide sequence ID" value="NZ_JAOEGN010000009.1"/>
</dbReference>
<evidence type="ECO:0000256" key="3">
    <source>
        <dbReference type="ARBA" id="ARBA00023163"/>
    </source>
</evidence>
<dbReference type="InterPro" id="IPR036388">
    <property type="entry name" value="WH-like_DNA-bd_sf"/>
</dbReference>